<gene>
    <name evidence="2" type="ORF">DFP72DRAFT_1179175</name>
</gene>
<evidence type="ECO:0000256" key="1">
    <source>
        <dbReference type="SAM" id="MobiDB-lite"/>
    </source>
</evidence>
<feature type="compositionally biased region" description="Polar residues" evidence="1">
    <location>
        <begin position="26"/>
        <end position="36"/>
    </location>
</feature>
<proteinExistence type="predicted"/>
<accession>A0A8H6H8U3</accession>
<feature type="compositionally biased region" description="Low complexity" evidence="1">
    <location>
        <begin position="42"/>
        <end position="70"/>
    </location>
</feature>
<reference evidence="2 3" key="1">
    <citation type="submission" date="2020-07" db="EMBL/GenBank/DDBJ databases">
        <title>Comparative genomics of pyrophilous fungi reveals a link between fire events and developmental genes.</title>
        <authorList>
            <consortium name="DOE Joint Genome Institute"/>
            <person name="Steindorff A.S."/>
            <person name="Carver A."/>
            <person name="Calhoun S."/>
            <person name="Stillman K."/>
            <person name="Liu H."/>
            <person name="Lipzen A."/>
            <person name="Pangilinan J."/>
            <person name="Labutti K."/>
            <person name="Bruns T.D."/>
            <person name="Grigoriev I.V."/>
        </authorList>
    </citation>
    <scope>NUCLEOTIDE SEQUENCE [LARGE SCALE GENOMIC DNA]</scope>
    <source>
        <strain evidence="2 3">CBS 144469</strain>
    </source>
</reference>
<comment type="caution">
    <text evidence="2">The sequence shown here is derived from an EMBL/GenBank/DDBJ whole genome shotgun (WGS) entry which is preliminary data.</text>
</comment>
<organism evidence="2 3">
    <name type="scientific">Ephemerocybe angulata</name>
    <dbReference type="NCBI Taxonomy" id="980116"/>
    <lineage>
        <taxon>Eukaryota</taxon>
        <taxon>Fungi</taxon>
        <taxon>Dikarya</taxon>
        <taxon>Basidiomycota</taxon>
        <taxon>Agaricomycotina</taxon>
        <taxon>Agaricomycetes</taxon>
        <taxon>Agaricomycetidae</taxon>
        <taxon>Agaricales</taxon>
        <taxon>Agaricineae</taxon>
        <taxon>Psathyrellaceae</taxon>
        <taxon>Ephemerocybe</taxon>
    </lineage>
</organism>
<sequence>MDPSQGLNPNTNPLEPATEDPAQIPRRTSSRTQQPQHHSHKSSLSASGSASTSLVPNAPAPLASSPPTSSSFLSTAYHYQRYRYHHQTHQVQAPTLSATFDLPANDHRLRLHHPPNVKTWTTTRTLLSTSPNQPSLPHTSIPNAIHPEPTLPIAIPMADTPPAPLEPEIALYPLPLPSPPALPAAYKLNTGLEARKRAWLYASLLPSTSPSPQRRLLLWCRLSTEG</sequence>
<dbReference type="AlphaFoldDB" id="A0A8H6H8U3"/>
<dbReference type="EMBL" id="JACGCI010000181">
    <property type="protein sequence ID" value="KAF6742529.1"/>
    <property type="molecule type" value="Genomic_DNA"/>
</dbReference>
<protein>
    <submittedName>
        <fullName evidence="2">Uncharacterized protein</fullName>
    </submittedName>
</protein>
<name>A0A8H6H8U3_9AGAR</name>
<dbReference type="Proteomes" id="UP000521943">
    <property type="component" value="Unassembled WGS sequence"/>
</dbReference>
<evidence type="ECO:0000313" key="2">
    <source>
        <dbReference type="EMBL" id="KAF6742529.1"/>
    </source>
</evidence>
<keyword evidence="3" id="KW-1185">Reference proteome</keyword>
<evidence type="ECO:0000313" key="3">
    <source>
        <dbReference type="Proteomes" id="UP000521943"/>
    </source>
</evidence>
<feature type="compositionally biased region" description="Polar residues" evidence="1">
    <location>
        <begin position="1"/>
        <end position="13"/>
    </location>
</feature>
<feature type="region of interest" description="Disordered" evidence="1">
    <location>
        <begin position="1"/>
        <end position="70"/>
    </location>
</feature>